<proteinExistence type="inferred from homology"/>
<dbReference type="InterPro" id="IPR029001">
    <property type="entry name" value="ITPase-like_fam"/>
</dbReference>
<dbReference type="NCBIfam" id="TIGR00042">
    <property type="entry name" value="RdgB/HAM1 family non-canonical purine NTP pyrophosphatase"/>
    <property type="match status" value="1"/>
</dbReference>
<comment type="similarity">
    <text evidence="1 7 8">Belongs to the HAM1 NTPase family.</text>
</comment>
<evidence type="ECO:0000256" key="3">
    <source>
        <dbReference type="ARBA" id="ARBA00022741"/>
    </source>
</evidence>
<comment type="caution">
    <text evidence="9">The sequence shown here is derived from an EMBL/GenBank/DDBJ whole genome shotgun (WGS) entry which is preliminary data.</text>
</comment>
<dbReference type="EC" id="3.6.1.66" evidence="7"/>
<comment type="catalytic activity">
    <reaction evidence="7">
        <text>dITP + H2O = dIMP + diphosphate + H(+)</text>
        <dbReference type="Rhea" id="RHEA:28342"/>
        <dbReference type="ChEBI" id="CHEBI:15377"/>
        <dbReference type="ChEBI" id="CHEBI:15378"/>
        <dbReference type="ChEBI" id="CHEBI:33019"/>
        <dbReference type="ChEBI" id="CHEBI:61194"/>
        <dbReference type="ChEBI" id="CHEBI:61382"/>
        <dbReference type="EC" id="3.6.1.66"/>
    </reaction>
</comment>
<dbReference type="EMBL" id="JAFBEC010000002">
    <property type="protein sequence ID" value="MBM7631753.1"/>
    <property type="molecule type" value="Genomic_DNA"/>
</dbReference>
<evidence type="ECO:0000313" key="10">
    <source>
        <dbReference type="Proteomes" id="UP000741863"/>
    </source>
</evidence>
<dbReference type="HAMAP" id="MF_01405">
    <property type="entry name" value="Non_canon_purine_NTPase"/>
    <property type="match status" value="1"/>
</dbReference>
<feature type="binding site" evidence="7">
    <location>
        <position position="69"/>
    </location>
    <ligand>
        <name>Mg(2+)</name>
        <dbReference type="ChEBI" id="CHEBI:18420"/>
    </ligand>
</feature>
<feature type="binding site" evidence="7">
    <location>
        <position position="70"/>
    </location>
    <ligand>
        <name>substrate</name>
    </ligand>
</feature>
<keyword evidence="6 7" id="KW-0546">Nucleotide metabolism</keyword>
<evidence type="ECO:0000256" key="7">
    <source>
        <dbReference type="HAMAP-Rule" id="MF_01405"/>
    </source>
</evidence>
<gene>
    <name evidence="9" type="ORF">JOD17_000845</name>
</gene>
<protein>
    <recommendedName>
        <fullName evidence="7">dITP/XTP pyrophosphatase</fullName>
        <ecNumber evidence="7">3.6.1.66</ecNumber>
    </recommendedName>
    <alternativeName>
        <fullName evidence="7">Non-canonical purine NTP pyrophosphatase</fullName>
    </alternativeName>
    <alternativeName>
        <fullName evidence="7">Non-standard purine NTP pyrophosphatase</fullName>
    </alternativeName>
    <alternativeName>
        <fullName evidence="7">Nucleoside-triphosphate diphosphatase</fullName>
    </alternativeName>
    <alternativeName>
        <fullName evidence="7">Nucleoside-triphosphate pyrophosphatase</fullName>
        <shortName evidence="7">NTPase</shortName>
    </alternativeName>
</protein>
<dbReference type="NCBIfam" id="NF011397">
    <property type="entry name" value="PRK14822.1"/>
    <property type="match status" value="1"/>
</dbReference>
<evidence type="ECO:0000256" key="2">
    <source>
        <dbReference type="ARBA" id="ARBA00022723"/>
    </source>
</evidence>
<comment type="function">
    <text evidence="7">Pyrophosphatase that catalyzes the hydrolysis of nucleoside triphosphates to their monophosphate derivatives, with a high preference for the non-canonical purine nucleotides XTP (xanthosine triphosphate), dITP (deoxyinosine triphosphate) and ITP. Seems to function as a house-cleaning enzyme that removes non-canonical purine nucleotides from the nucleotide pool, thus preventing their incorporation into DNA/RNA and avoiding chromosomal lesions.</text>
</comment>
<reference evidence="9 10" key="1">
    <citation type="submission" date="2021-01" db="EMBL/GenBank/DDBJ databases">
        <title>Genomic Encyclopedia of Type Strains, Phase IV (KMG-IV): sequencing the most valuable type-strain genomes for metagenomic binning, comparative biology and taxonomic classification.</title>
        <authorList>
            <person name="Goeker M."/>
        </authorList>
    </citation>
    <scope>NUCLEOTIDE SEQUENCE [LARGE SCALE GENOMIC DNA]</scope>
    <source>
        <strain evidence="9 10">DSM 25540</strain>
    </source>
</reference>
<feature type="binding site" evidence="7">
    <location>
        <begin position="153"/>
        <end position="156"/>
    </location>
    <ligand>
        <name>substrate</name>
    </ligand>
</feature>
<dbReference type="GO" id="GO:0036220">
    <property type="term" value="F:ITP diphosphatase activity"/>
    <property type="evidence" value="ECO:0007669"/>
    <property type="project" value="UniProtKB-EC"/>
</dbReference>
<dbReference type="Pfam" id="PF01725">
    <property type="entry name" value="Ham1p_like"/>
    <property type="match status" value="1"/>
</dbReference>
<dbReference type="InterPro" id="IPR002637">
    <property type="entry name" value="RdgB/HAM1"/>
</dbReference>
<dbReference type="CDD" id="cd00515">
    <property type="entry name" value="HAM1"/>
    <property type="match status" value="1"/>
</dbReference>
<evidence type="ECO:0000313" key="9">
    <source>
        <dbReference type="EMBL" id="MBM7631753.1"/>
    </source>
</evidence>
<evidence type="ECO:0000256" key="5">
    <source>
        <dbReference type="ARBA" id="ARBA00022842"/>
    </source>
</evidence>
<keyword evidence="4 7" id="KW-0378">Hydrolase</keyword>
<dbReference type="InterPro" id="IPR020922">
    <property type="entry name" value="dITP/XTP_pyrophosphatase"/>
</dbReference>
<keyword evidence="3 7" id="KW-0547">Nucleotide-binding</keyword>
<comment type="catalytic activity">
    <reaction evidence="7">
        <text>ITP + H2O = IMP + diphosphate + H(+)</text>
        <dbReference type="Rhea" id="RHEA:29399"/>
        <dbReference type="ChEBI" id="CHEBI:15377"/>
        <dbReference type="ChEBI" id="CHEBI:15378"/>
        <dbReference type="ChEBI" id="CHEBI:33019"/>
        <dbReference type="ChEBI" id="CHEBI:58053"/>
        <dbReference type="ChEBI" id="CHEBI:61402"/>
        <dbReference type="EC" id="3.6.1.66"/>
    </reaction>
</comment>
<accession>A0ABS2PA78</accession>
<keyword evidence="2 7" id="KW-0479">Metal-binding</keyword>
<evidence type="ECO:0000256" key="1">
    <source>
        <dbReference type="ARBA" id="ARBA00008023"/>
    </source>
</evidence>
<keyword evidence="10" id="KW-1185">Reference proteome</keyword>
<keyword evidence="5 7" id="KW-0460">Magnesium</keyword>
<comment type="cofactor">
    <cofactor evidence="7">
        <name>Mg(2+)</name>
        <dbReference type="ChEBI" id="CHEBI:18420"/>
    </cofactor>
    <text evidence="7">Binds 1 Mg(2+) ion per subunit.</text>
</comment>
<feature type="binding site" evidence="7">
    <location>
        <position position="176"/>
    </location>
    <ligand>
        <name>substrate</name>
    </ligand>
</feature>
<evidence type="ECO:0000256" key="8">
    <source>
        <dbReference type="RuleBase" id="RU003781"/>
    </source>
</evidence>
<dbReference type="PANTHER" id="PTHR11067:SF9">
    <property type="entry name" value="INOSINE TRIPHOSPHATE PYROPHOSPHATASE"/>
    <property type="match status" value="1"/>
</dbReference>
<dbReference type="PANTHER" id="PTHR11067">
    <property type="entry name" value="INOSINE TRIPHOSPHATE PYROPHOSPHATASE/HAM1 PROTEIN"/>
    <property type="match status" value="1"/>
</dbReference>
<name>A0ABS2PA78_9BACL</name>
<sequence>MTTIVLATKNEGKRKELETMLQGKVDVKSLNDYPECPDVEETGTTFYENAKLKAEFVSNYTKLPALADDSGLEVDALDGAPGVYSARFAGEPKSDARNNEKLLDMLKEVDDADRTARFICALVYFDASTGKEQAVEGTCEGRILTEAQGEHGFGYDPLMYSPEHGKSLAEMTPDEKNAISHRSHALKKMDELWSTL</sequence>
<evidence type="ECO:0000256" key="6">
    <source>
        <dbReference type="ARBA" id="ARBA00023080"/>
    </source>
</evidence>
<feature type="binding site" evidence="7">
    <location>
        <begin position="8"/>
        <end position="13"/>
    </location>
    <ligand>
        <name>substrate</name>
    </ligand>
</feature>
<comment type="catalytic activity">
    <reaction evidence="7">
        <text>XTP + H2O = XMP + diphosphate + H(+)</text>
        <dbReference type="Rhea" id="RHEA:28610"/>
        <dbReference type="ChEBI" id="CHEBI:15377"/>
        <dbReference type="ChEBI" id="CHEBI:15378"/>
        <dbReference type="ChEBI" id="CHEBI:33019"/>
        <dbReference type="ChEBI" id="CHEBI:57464"/>
        <dbReference type="ChEBI" id="CHEBI:61314"/>
        <dbReference type="EC" id="3.6.1.66"/>
    </reaction>
</comment>
<organism evidence="9 10">
    <name type="scientific">Geomicrobium sediminis</name>
    <dbReference type="NCBI Taxonomy" id="1347788"/>
    <lineage>
        <taxon>Bacteria</taxon>
        <taxon>Bacillati</taxon>
        <taxon>Bacillota</taxon>
        <taxon>Bacilli</taxon>
        <taxon>Bacillales</taxon>
        <taxon>Geomicrobium</taxon>
    </lineage>
</organism>
<dbReference type="Proteomes" id="UP000741863">
    <property type="component" value="Unassembled WGS sequence"/>
</dbReference>
<dbReference type="SUPFAM" id="SSF52972">
    <property type="entry name" value="ITPase-like"/>
    <property type="match status" value="1"/>
</dbReference>
<feature type="active site" description="Proton acceptor" evidence="7">
    <location>
        <position position="69"/>
    </location>
</feature>
<dbReference type="RefSeq" id="WP_204695827.1">
    <property type="nucleotide sequence ID" value="NZ_JAFBEC010000002.1"/>
</dbReference>
<evidence type="ECO:0000256" key="4">
    <source>
        <dbReference type="ARBA" id="ARBA00022801"/>
    </source>
</evidence>
<comment type="subunit">
    <text evidence="7">Homodimer.</text>
</comment>
<feature type="binding site" evidence="7">
    <location>
        <begin position="181"/>
        <end position="182"/>
    </location>
    <ligand>
        <name>substrate</name>
    </ligand>
</feature>
<feature type="binding site" evidence="7">
    <location>
        <position position="40"/>
    </location>
    <ligand>
        <name>Mg(2+)</name>
        <dbReference type="ChEBI" id="CHEBI:18420"/>
    </ligand>
</feature>
<dbReference type="Gene3D" id="3.90.950.10">
    <property type="match status" value="1"/>
</dbReference>